<keyword evidence="7" id="KW-1185">Reference proteome</keyword>
<dbReference type="PANTHER" id="PTHR43401">
    <property type="entry name" value="L-THREONINE 3-DEHYDROGENASE"/>
    <property type="match status" value="1"/>
</dbReference>
<dbReference type="PROSITE" id="PS00059">
    <property type="entry name" value="ADH_ZINC"/>
    <property type="match status" value="1"/>
</dbReference>
<dbReference type="AlphaFoldDB" id="A0A5C5UVU5"/>
<dbReference type="CDD" id="cd08260">
    <property type="entry name" value="Zn_ADH6"/>
    <property type="match status" value="1"/>
</dbReference>
<name>A0A5C5UVU5_9BACT</name>
<organism evidence="6 7">
    <name type="scientific">Posidoniimonas corsicana</name>
    <dbReference type="NCBI Taxonomy" id="1938618"/>
    <lineage>
        <taxon>Bacteria</taxon>
        <taxon>Pseudomonadati</taxon>
        <taxon>Planctomycetota</taxon>
        <taxon>Planctomycetia</taxon>
        <taxon>Pirellulales</taxon>
        <taxon>Lacipirellulaceae</taxon>
        <taxon>Posidoniimonas</taxon>
    </lineage>
</organism>
<dbReference type="Pfam" id="PF08240">
    <property type="entry name" value="ADH_N"/>
    <property type="match status" value="1"/>
</dbReference>
<keyword evidence="3 6" id="KW-0560">Oxidoreductase</keyword>
<keyword evidence="2 4" id="KW-0862">Zinc</keyword>
<dbReference type="EMBL" id="SIHJ01000005">
    <property type="protein sequence ID" value="TWT30471.1"/>
    <property type="molecule type" value="Genomic_DNA"/>
</dbReference>
<feature type="domain" description="Enoyl reductase (ER)" evidence="5">
    <location>
        <begin position="10"/>
        <end position="344"/>
    </location>
</feature>
<gene>
    <name evidence="6" type="ORF">KOR34_50300</name>
</gene>
<dbReference type="RefSeq" id="WP_146568824.1">
    <property type="nucleotide sequence ID" value="NZ_SIHJ01000005.1"/>
</dbReference>
<sequence length="346" mass="35994">MKAALYHEFGGPIAIEQVPDPTPTPDGAVIRVQATGVCRSDWHGWQGHDPDIDRLPHVPGHELAGEVVAVGSEVRGDWVGRRVTLPFVAGCGRCGDCRQGDQQVCENQFQPGFTGWGSFAELVAVRYADANLVALPDSIDAPTAASLGCRLATAYRAVATQGRLAAGQWLAVHGCGGVGLSAVMLGRALGAAVVAIDIRDEPLQLAKQLGADATLNATGVDDVAAAVHELTGGGADVSVDALGARVTFRNSVLSLRRRGRHVQVGLLAGADADPPAPMGRVIGWELELLGSHGLQAHAYPALLQMIERGQLSPQQLIERTIPLQEAGAALAALDRPVGCGVTVITP</sequence>
<protein>
    <submittedName>
        <fullName evidence="6">Alcohol dehydrogenase</fullName>
        <ecNumber evidence="6">1.1.1.1</ecNumber>
    </submittedName>
</protein>
<accession>A0A5C5UVU5</accession>
<reference evidence="6 7" key="1">
    <citation type="submission" date="2019-02" db="EMBL/GenBank/DDBJ databases">
        <title>Deep-cultivation of Planctomycetes and their phenomic and genomic characterization uncovers novel biology.</title>
        <authorList>
            <person name="Wiegand S."/>
            <person name="Jogler M."/>
            <person name="Boedeker C."/>
            <person name="Pinto D."/>
            <person name="Vollmers J."/>
            <person name="Rivas-Marin E."/>
            <person name="Kohn T."/>
            <person name="Peeters S.H."/>
            <person name="Heuer A."/>
            <person name="Rast P."/>
            <person name="Oberbeckmann S."/>
            <person name="Bunk B."/>
            <person name="Jeske O."/>
            <person name="Meyerdierks A."/>
            <person name="Storesund J.E."/>
            <person name="Kallscheuer N."/>
            <person name="Luecker S."/>
            <person name="Lage O.M."/>
            <person name="Pohl T."/>
            <person name="Merkel B.J."/>
            <person name="Hornburger P."/>
            <person name="Mueller R.-W."/>
            <person name="Bruemmer F."/>
            <person name="Labrenz M."/>
            <person name="Spormann A.M."/>
            <person name="Op Den Camp H."/>
            <person name="Overmann J."/>
            <person name="Amann R."/>
            <person name="Jetten M.S.M."/>
            <person name="Mascher T."/>
            <person name="Medema M.H."/>
            <person name="Devos D.P."/>
            <person name="Kaster A.-K."/>
            <person name="Ovreas L."/>
            <person name="Rohde M."/>
            <person name="Galperin M.Y."/>
            <person name="Jogler C."/>
        </authorList>
    </citation>
    <scope>NUCLEOTIDE SEQUENCE [LARGE SCALE GENOMIC DNA]</scope>
    <source>
        <strain evidence="6 7">KOR34</strain>
    </source>
</reference>
<evidence type="ECO:0000259" key="5">
    <source>
        <dbReference type="SMART" id="SM00829"/>
    </source>
</evidence>
<evidence type="ECO:0000313" key="6">
    <source>
        <dbReference type="EMBL" id="TWT30471.1"/>
    </source>
</evidence>
<dbReference type="InterPro" id="IPR013154">
    <property type="entry name" value="ADH-like_N"/>
</dbReference>
<evidence type="ECO:0000256" key="4">
    <source>
        <dbReference type="RuleBase" id="RU361277"/>
    </source>
</evidence>
<dbReference type="OrthoDB" id="239596at2"/>
<dbReference type="Gene3D" id="3.90.180.10">
    <property type="entry name" value="Medium-chain alcohol dehydrogenases, catalytic domain"/>
    <property type="match status" value="1"/>
</dbReference>
<dbReference type="SUPFAM" id="SSF51735">
    <property type="entry name" value="NAD(P)-binding Rossmann-fold domains"/>
    <property type="match status" value="1"/>
</dbReference>
<evidence type="ECO:0000256" key="3">
    <source>
        <dbReference type="ARBA" id="ARBA00023002"/>
    </source>
</evidence>
<dbReference type="InterPro" id="IPR050129">
    <property type="entry name" value="Zn_alcohol_dh"/>
</dbReference>
<proteinExistence type="inferred from homology"/>
<evidence type="ECO:0000313" key="7">
    <source>
        <dbReference type="Proteomes" id="UP000316714"/>
    </source>
</evidence>
<dbReference type="Proteomes" id="UP000316714">
    <property type="component" value="Unassembled WGS sequence"/>
</dbReference>
<comment type="similarity">
    <text evidence="4">Belongs to the zinc-containing alcohol dehydrogenase family.</text>
</comment>
<dbReference type="InterPro" id="IPR020843">
    <property type="entry name" value="ER"/>
</dbReference>
<comment type="cofactor">
    <cofactor evidence="4">
        <name>Zn(2+)</name>
        <dbReference type="ChEBI" id="CHEBI:29105"/>
    </cofactor>
</comment>
<evidence type="ECO:0000256" key="2">
    <source>
        <dbReference type="ARBA" id="ARBA00022833"/>
    </source>
</evidence>
<comment type="caution">
    <text evidence="6">The sequence shown here is derived from an EMBL/GenBank/DDBJ whole genome shotgun (WGS) entry which is preliminary data.</text>
</comment>
<dbReference type="SMART" id="SM00829">
    <property type="entry name" value="PKS_ER"/>
    <property type="match status" value="1"/>
</dbReference>
<dbReference type="InterPro" id="IPR002328">
    <property type="entry name" value="ADH_Zn_CS"/>
</dbReference>
<dbReference type="EC" id="1.1.1.1" evidence="6"/>
<dbReference type="SUPFAM" id="SSF50129">
    <property type="entry name" value="GroES-like"/>
    <property type="match status" value="1"/>
</dbReference>
<dbReference type="Pfam" id="PF00107">
    <property type="entry name" value="ADH_zinc_N"/>
    <property type="match status" value="1"/>
</dbReference>
<keyword evidence="1 4" id="KW-0479">Metal-binding</keyword>
<dbReference type="InterPro" id="IPR011032">
    <property type="entry name" value="GroES-like_sf"/>
</dbReference>
<evidence type="ECO:0000256" key="1">
    <source>
        <dbReference type="ARBA" id="ARBA00022723"/>
    </source>
</evidence>
<dbReference type="InterPro" id="IPR036291">
    <property type="entry name" value="NAD(P)-bd_dom_sf"/>
</dbReference>
<dbReference type="GO" id="GO:0008270">
    <property type="term" value="F:zinc ion binding"/>
    <property type="evidence" value="ECO:0007669"/>
    <property type="project" value="InterPro"/>
</dbReference>
<dbReference type="GO" id="GO:0004022">
    <property type="term" value="F:alcohol dehydrogenase (NAD+) activity"/>
    <property type="evidence" value="ECO:0007669"/>
    <property type="project" value="UniProtKB-EC"/>
</dbReference>
<dbReference type="PANTHER" id="PTHR43401:SF5">
    <property type="entry name" value="ALCOHOL DEHYDROGENASE-RELATED"/>
    <property type="match status" value="1"/>
</dbReference>
<dbReference type="InterPro" id="IPR013149">
    <property type="entry name" value="ADH-like_C"/>
</dbReference>